<feature type="domain" description="Abnormal cell migration protein 18-like fibronectin type I" evidence="1">
    <location>
        <begin position="37"/>
        <end position="103"/>
    </location>
</feature>
<comment type="caution">
    <text evidence="2">The sequence shown here is derived from an EMBL/GenBank/DDBJ whole genome shotgun (WGS) entry which is preliminary data.</text>
</comment>
<keyword evidence="3" id="KW-1185">Reference proteome</keyword>
<gene>
    <name evidence="2" type="ORF">GCK32_005878</name>
</gene>
<reference evidence="2 3" key="1">
    <citation type="submission" date="2019-10" db="EMBL/GenBank/DDBJ databases">
        <title>Assembly and Annotation for the nematode Trichostrongylus colubriformis.</title>
        <authorList>
            <person name="Martin J."/>
        </authorList>
    </citation>
    <scope>NUCLEOTIDE SEQUENCE [LARGE SCALE GENOMIC DNA]</scope>
    <source>
        <strain evidence="2">G859</strain>
        <tissue evidence="2">Whole worm</tissue>
    </source>
</reference>
<evidence type="ECO:0000259" key="1">
    <source>
        <dbReference type="Pfam" id="PF23003"/>
    </source>
</evidence>
<organism evidence="2 3">
    <name type="scientific">Trichostrongylus colubriformis</name>
    <name type="common">Black scour worm</name>
    <dbReference type="NCBI Taxonomy" id="6319"/>
    <lineage>
        <taxon>Eukaryota</taxon>
        <taxon>Metazoa</taxon>
        <taxon>Ecdysozoa</taxon>
        <taxon>Nematoda</taxon>
        <taxon>Chromadorea</taxon>
        <taxon>Rhabditida</taxon>
        <taxon>Rhabditina</taxon>
        <taxon>Rhabditomorpha</taxon>
        <taxon>Strongyloidea</taxon>
        <taxon>Trichostrongylidae</taxon>
        <taxon>Trichostrongylus</taxon>
    </lineage>
</organism>
<protein>
    <recommendedName>
        <fullName evidence="1">Abnormal cell migration protein 18-like fibronectin type I domain-containing protein</fullName>
    </recommendedName>
</protein>
<dbReference type="EMBL" id="WIXE01011939">
    <property type="protein sequence ID" value="KAK5976379.1"/>
    <property type="molecule type" value="Genomic_DNA"/>
</dbReference>
<proteinExistence type="predicted"/>
<dbReference type="AlphaFoldDB" id="A0AAN8IIW6"/>
<evidence type="ECO:0000313" key="3">
    <source>
        <dbReference type="Proteomes" id="UP001331761"/>
    </source>
</evidence>
<evidence type="ECO:0000313" key="2">
    <source>
        <dbReference type="EMBL" id="KAK5976379.1"/>
    </source>
</evidence>
<accession>A0AAN8IIW6</accession>
<feature type="non-terminal residue" evidence="2">
    <location>
        <position position="1"/>
    </location>
</feature>
<dbReference type="InterPro" id="IPR055119">
    <property type="entry name" value="Mig18_Fn1"/>
</dbReference>
<dbReference type="Pfam" id="PF23003">
    <property type="entry name" value="Fn1_2"/>
    <property type="match status" value="1"/>
</dbReference>
<sequence length="111" mass="12246">EEAVKESKAGKMSKMTTKLTVLLSLYLYVGNALPLICRSRGQAHSNGEVWAEGSFKKLCTVTGNEWSVKIIACLTLKDTEVGIGQTLNEGRRRYMCEDQGGGKVGMRYELI</sequence>
<dbReference type="Proteomes" id="UP001331761">
    <property type="component" value="Unassembled WGS sequence"/>
</dbReference>
<name>A0AAN8IIW6_TRICO</name>